<keyword evidence="3" id="KW-1185">Reference proteome</keyword>
<dbReference type="RefSeq" id="WP_260990980.1">
    <property type="nucleotide sequence ID" value="NZ_JAODWD010000001.1"/>
</dbReference>
<dbReference type="Pfam" id="PF14534">
    <property type="entry name" value="DUF4440"/>
    <property type="match status" value="1"/>
</dbReference>
<dbReference type="InterPro" id="IPR011944">
    <property type="entry name" value="Steroid_delta5-4_isomerase"/>
</dbReference>
<feature type="domain" description="DUF4440" evidence="1">
    <location>
        <begin position="22"/>
        <end position="136"/>
    </location>
</feature>
<evidence type="ECO:0000259" key="1">
    <source>
        <dbReference type="Pfam" id="PF14534"/>
    </source>
</evidence>
<dbReference type="InterPro" id="IPR032710">
    <property type="entry name" value="NTF2-like_dom_sf"/>
</dbReference>
<proteinExistence type="predicted"/>
<dbReference type="NCBIfam" id="TIGR02246">
    <property type="entry name" value="SgcJ/EcaC family oxidoreductase"/>
    <property type="match status" value="1"/>
</dbReference>
<dbReference type="EMBL" id="JAODWD010000001">
    <property type="protein sequence ID" value="MCT7656891.1"/>
    <property type="molecule type" value="Genomic_DNA"/>
</dbReference>
<accession>A0ABT2M4N6</accession>
<evidence type="ECO:0000313" key="3">
    <source>
        <dbReference type="Proteomes" id="UP001206639"/>
    </source>
</evidence>
<dbReference type="Proteomes" id="UP001206639">
    <property type="component" value="Unassembled WGS sequence"/>
</dbReference>
<dbReference type="InterPro" id="IPR027843">
    <property type="entry name" value="DUF4440"/>
</dbReference>
<dbReference type="SUPFAM" id="SSF54427">
    <property type="entry name" value="NTF2-like"/>
    <property type="match status" value="1"/>
</dbReference>
<comment type="caution">
    <text evidence="2">The sequence shown here is derived from an EMBL/GenBank/DDBJ whole genome shotgun (WGS) entry which is preliminary data.</text>
</comment>
<evidence type="ECO:0000313" key="2">
    <source>
        <dbReference type="EMBL" id="MCT7656891.1"/>
    </source>
</evidence>
<protein>
    <submittedName>
        <fullName evidence="2">SgcJ/EcaC family oxidoreductase</fullName>
    </submittedName>
</protein>
<reference evidence="3" key="1">
    <citation type="submission" date="2023-07" db="EMBL/GenBank/DDBJ databases">
        <authorList>
            <person name="Deng Y."/>
            <person name="Zhang Y.-Q."/>
        </authorList>
    </citation>
    <scope>NUCLEOTIDE SEQUENCE [LARGE SCALE GENOMIC DNA]</scope>
    <source>
        <strain evidence="3">CPCC 205710</strain>
    </source>
</reference>
<sequence length="153" mass="16521">MDRPTLCADDRPLQDAHAAVDAFVAELQAGVDTGDAIVYNAHVADDVMWGSPYGATVGGYDTLHAIHRRLFAAAVAGPRSRYEKVAVNAPAPDVAVAQVRRTALTSDGTPIPIEQDSPFSEMALYVLVRRDGQWWLAAGQNTIIRPTPANRLR</sequence>
<dbReference type="Gene3D" id="3.10.450.50">
    <property type="match status" value="1"/>
</dbReference>
<organism evidence="2 3">
    <name type="scientific">Mycobacterium deserti</name>
    <dbReference type="NCBI Taxonomy" id="2978347"/>
    <lineage>
        <taxon>Bacteria</taxon>
        <taxon>Bacillati</taxon>
        <taxon>Actinomycetota</taxon>
        <taxon>Actinomycetes</taxon>
        <taxon>Mycobacteriales</taxon>
        <taxon>Mycobacteriaceae</taxon>
        <taxon>Mycobacterium</taxon>
    </lineage>
</organism>
<gene>
    <name evidence="2" type="ORF">N4S67_00485</name>
</gene>
<name>A0ABT2M4N6_9MYCO</name>